<comment type="catalytic activity">
    <reaction evidence="3">
        <text>2 GTP = 3',3'-c-di-GMP + 2 diphosphate</text>
        <dbReference type="Rhea" id="RHEA:24898"/>
        <dbReference type="ChEBI" id="CHEBI:33019"/>
        <dbReference type="ChEBI" id="CHEBI:37565"/>
        <dbReference type="ChEBI" id="CHEBI:58805"/>
        <dbReference type="EC" id="2.7.7.65"/>
    </reaction>
</comment>
<evidence type="ECO:0000313" key="6">
    <source>
        <dbReference type="EMBL" id="RNF52868.1"/>
    </source>
</evidence>
<protein>
    <recommendedName>
        <fullName evidence="2">diguanylate cyclase</fullName>
        <ecNumber evidence="2">2.7.7.65</ecNumber>
    </recommendedName>
</protein>
<feature type="transmembrane region" description="Helical" evidence="4">
    <location>
        <begin position="65"/>
        <end position="85"/>
    </location>
</feature>
<dbReference type="RefSeq" id="WP_123094209.1">
    <property type="nucleotide sequence ID" value="NZ_RIZG01000001.1"/>
</dbReference>
<name>A0A3M8Q9W0_9GAMM</name>
<comment type="caution">
    <text evidence="6">The sequence shown here is derived from an EMBL/GenBank/DDBJ whole genome shotgun (WGS) entry which is preliminary data.</text>
</comment>
<dbReference type="GO" id="GO:0052621">
    <property type="term" value="F:diguanylate cyclase activity"/>
    <property type="evidence" value="ECO:0007669"/>
    <property type="project" value="UniProtKB-EC"/>
</dbReference>
<keyword evidence="7" id="KW-1185">Reference proteome</keyword>
<evidence type="ECO:0000256" key="2">
    <source>
        <dbReference type="ARBA" id="ARBA00012528"/>
    </source>
</evidence>
<feature type="transmembrane region" description="Helical" evidence="4">
    <location>
        <begin position="187"/>
        <end position="208"/>
    </location>
</feature>
<dbReference type="InterPro" id="IPR029787">
    <property type="entry name" value="Nucleotide_cyclase"/>
</dbReference>
<keyword evidence="4" id="KW-0812">Transmembrane</keyword>
<dbReference type="AlphaFoldDB" id="A0A3M8Q9W0"/>
<dbReference type="EC" id="2.7.7.65" evidence="2"/>
<organism evidence="6 7">
    <name type="scientific">Marinomonas hwangdonensis</name>
    <dbReference type="NCBI Taxonomy" id="1053647"/>
    <lineage>
        <taxon>Bacteria</taxon>
        <taxon>Pseudomonadati</taxon>
        <taxon>Pseudomonadota</taxon>
        <taxon>Gammaproteobacteria</taxon>
        <taxon>Oceanospirillales</taxon>
        <taxon>Oceanospirillaceae</taxon>
        <taxon>Marinomonas</taxon>
    </lineage>
</organism>
<dbReference type="CDD" id="cd01949">
    <property type="entry name" value="GGDEF"/>
    <property type="match status" value="1"/>
</dbReference>
<dbReference type="PANTHER" id="PTHR45138:SF9">
    <property type="entry name" value="DIGUANYLATE CYCLASE DGCM-RELATED"/>
    <property type="match status" value="1"/>
</dbReference>
<dbReference type="Proteomes" id="UP000280507">
    <property type="component" value="Unassembled WGS sequence"/>
</dbReference>
<dbReference type="Gene3D" id="3.30.70.270">
    <property type="match status" value="1"/>
</dbReference>
<feature type="transmembrane region" description="Helical" evidence="4">
    <location>
        <begin position="6"/>
        <end position="27"/>
    </location>
</feature>
<feature type="transmembrane region" description="Helical" evidence="4">
    <location>
        <begin position="145"/>
        <end position="167"/>
    </location>
</feature>
<evidence type="ECO:0000256" key="4">
    <source>
        <dbReference type="SAM" id="Phobius"/>
    </source>
</evidence>
<evidence type="ECO:0000256" key="3">
    <source>
        <dbReference type="ARBA" id="ARBA00034247"/>
    </source>
</evidence>
<feature type="transmembrane region" description="Helical" evidence="4">
    <location>
        <begin position="34"/>
        <end position="59"/>
    </location>
</feature>
<dbReference type="PROSITE" id="PS50887">
    <property type="entry name" value="GGDEF"/>
    <property type="match status" value="1"/>
</dbReference>
<dbReference type="InterPro" id="IPR043128">
    <property type="entry name" value="Rev_trsase/Diguanyl_cyclase"/>
</dbReference>
<dbReference type="FunFam" id="3.30.70.270:FF:000001">
    <property type="entry name" value="Diguanylate cyclase domain protein"/>
    <property type="match status" value="1"/>
</dbReference>
<reference evidence="6 7" key="1">
    <citation type="journal article" date="2012" name="Int. J. Syst. Evol. Microbiol.">
        <title>Marinomonas hwangdonensis sp. nov., isolated from seawater.</title>
        <authorList>
            <person name="Jung Y.T."/>
            <person name="Oh T.K."/>
            <person name="Yoon J.H."/>
        </authorList>
    </citation>
    <scope>NUCLEOTIDE SEQUENCE [LARGE SCALE GENOMIC DNA]</scope>
    <source>
        <strain evidence="6 7">HDW-15</strain>
    </source>
</reference>
<sequence length="384" mass="42406">MELVPTLLFMTVWMYCVVATGFAILWYQDRRIQPALLLAIGFGLTALGIALILLRIFVVNDLLRLAGNFAIAASVVCVAHGTLQLIKTRTSIKIWLLLLSLMFPIQYLVISDNNFFHRAVVTGVFIGFIYLFTAFKLIKSTPDNYVIKCLIAAVFGLLGALILLRLLNIGLSEEMSFVEHVEAGNPFILLFVLPSLILANGIFLFLLITTNLVKEKDYLAMHDFHTNLYNRRGFTKAAQSLIAHAKSDESSPISIIALDADLFKQLNDQCGHQVGDNALIVIADAIRSCASEHFICARIGGEEFAILCPSTNVEQAAELYRCISQHLAATPIDGAQDNYRVSLSAGVVAHAKVTHLDQLFHDADKCLYQAKEQGRGCFVAFNSH</sequence>
<feature type="transmembrane region" description="Helical" evidence="4">
    <location>
        <begin position="92"/>
        <end position="109"/>
    </location>
</feature>
<dbReference type="PANTHER" id="PTHR45138">
    <property type="entry name" value="REGULATORY COMPONENTS OF SENSORY TRANSDUCTION SYSTEM"/>
    <property type="match status" value="1"/>
</dbReference>
<dbReference type="NCBIfam" id="TIGR00254">
    <property type="entry name" value="GGDEF"/>
    <property type="match status" value="1"/>
</dbReference>
<keyword evidence="4" id="KW-0472">Membrane</keyword>
<dbReference type="Pfam" id="PF00990">
    <property type="entry name" value="GGDEF"/>
    <property type="match status" value="1"/>
</dbReference>
<evidence type="ECO:0000313" key="7">
    <source>
        <dbReference type="Proteomes" id="UP000280507"/>
    </source>
</evidence>
<dbReference type="InterPro" id="IPR000160">
    <property type="entry name" value="GGDEF_dom"/>
</dbReference>
<evidence type="ECO:0000259" key="5">
    <source>
        <dbReference type="PROSITE" id="PS50887"/>
    </source>
</evidence>
<comment type="cofactor">
    <cofactor evidence="1">
        <name>Mg(2+)</name>
        <dbReference type="ChEBI" id="CHEBI:18420"/>
    </cofactor>
</comment>
<gene>
    <name evidence="6" type="ORF">EBI00_01830</name>
</gene>
<proteinExistence type="predicted"/>
<evidence type="ECO:0000256" key="1">
    <source>
        <dbReference type="ARBA" id="ARBA00001946"/>
    </source>
</evidence>
<keyword evidence="4" id="KW-1133">Transmembrane helix</keyword>
<dbReference type="OrthoDB" id="9803824at2"/>
<dbReference type="EMBL" id="RIZG01000001">
    <property type="protein sequence ID" value="RNF52868.1"/>
    <property type="molecule type" value="Genomic_DNA"/>
</dbReference>
<dbReference type="InterPro" id="IPR050469">
    <property type="entry name" value="Diguanylate_Cyclase"/>
</dbReference>
<accession>A0A3M8Q9W0</accession>
<dbReference type="SMART" id="SM00267">
    <property type="entry name" value="GGDEF"/>
    <property type="match status" value="1"/>
</dbReference>
<dbReference type="SUPFAM" id="SSF55073">
    <property type="entry name" value="Nucleotide cyclase"/>
    <property type="match status" value="1"/>
</dbReference>
<feature type="domain" description="GGDEF" evidence="5">
    <location>
        <begin position="251"/>
        <end position="383"/>
    </location>
</feature>
<feature type="transmembrane region" description="Helical" evidence="4">
    <location>
        <begin position="115"/>
        <end position="133"/>
    </location>
</feature>